<evidence type="ECO:0000313" key="2">
    <source>
        <dbReference type="Proteomes" id="UP000009170"/>
    </source>
</evidence>
<dbReference type="EMBL" id="CAID01000018">
    <property type="protein sequence ID" value="CEG00789.1"/>
    <property type="molecule type" value="Genomic_DNA"/>
</dbReference>
<reference evidence="1 2" key="2">
    <citation type="journal article" date="2014" name="BMC Genomics">
        <title>An improved genome of the model marine alga Ostreococcus tauri unfolds by assessing Illumina de novo assemblies.</title>
        <authorList>
            <person name="Blanc-Mathieu R."/>
            <person name="Verhelst B."/>
            <person name="Derelle E."/>
            <person name="Rombauts S."/>
            <person name="Bouget F.Y."/>
            <person name="Carre I."/>
            <person name="Chateau A."/>
            <person name="Eyre-Walker A."/>
            <person name="Grimsley N."/>
            <person name="Moreau H."/>
            <person name="Piegu B."/>
            <person name="Rivals E."/>
            <person name="Schackwitz W."/>
            <person name="Van de Peer Y."/>
            <person name="Piganeau G."/>
        </authorList>
    </citation>
    <scope>NUCLEOTIDE SEQUENCE [LARGE SCALE GENOMIC DNA]</scope>
    <source>
        <strain evidence="2">OTTH 0595 / CCAP 157/2 / RCC745</strain>
    </source>
</reference>
<evidence type="ECO:0000313" key="1">
    <source>
        <dbReference type="EMBL" id="CEG00789.1"/>
    </source>
</evidence>
<organism evidence="1 2">
    <name type="scientific">Ostreococcus tauri</name>
    <name type="common">Marine green alga</name>
    <dbReference type="NCBI Taxonomy" id="70448"/>
    <lineage>
        <taxon>Eukaryota</taxon>
        <taxon>Viridiplantae</taxon>
        <taxon>Chlorophyta</taxon>
        <taxon>Mamiellophyceae</taxon>
        <taxon>Mamiellales</taxon>
        <taxon>Bathycoccaceae</taxon>
        <taxon>Ostreococcus</taxon>
    </lineage>
</organism>
<gene>
    <name evidence="1" type="ORF">OT_ostta18g01780</name>
</gene>
<dbReference type="GeneID" id="9838367"/>
<dbReference type="KEGG" id="ota:OT_ostta18g01780"/>
<name>A0A096P9B0_OSTTA</name>
<dbReference type="RefSeq" id="XP_003084221.2">
    <property type="nucleotide sequence ID" value="XM_003084173.2"/>
</dbReference>
<dbReference type="AlphaFoldDB" id="A0A096P9B0"/>
<dbReference type="InParanoid" id="A0A096P9B0"/>
<accession>A0A096P9B0</accession>
<sequence length="294" mass="31635">MGVEMVFDTSTSTPPHAATRVFMSRASSDVDANIARVFGARARALIDAVRAHGGGFDGRIARDDDDDDDDDDSALWTLDTRYYRARVHAIDASSGDDDARALGCARAVVLACGNEEEFDDARRAAARTGDDDADARVVAWDLARDGAGRRARVPASVAAWALDRGYEVVETRLDDAEADAALRRGDDGDGRGVRRVIDTLEATAWASMELKELGRESDLGRRMVGTPGRDAAADVEALAAAHGLLGDEDAPSPLASEELHARISALYDEHLALKKEDRLERLVEMLGDAVLDDE</sequence>
<proteinExistence type="predicted"/>
<protein>
    <submittedName>
        <fullName evidence="1">Unnamed product</fullName>
    </submittedName>
</protein>
<reference evidence="2" key="1">
    <citation type="journal article" date="2006" name="Proc. Natl. Acad. Sci. U.S.A.">
        <title>Genome analysis of the smallest free-living eukaryote Ostreococcus tauri unveils many unique features.</title>
        <authorList>
            <person name="Derelle E."/>
            <person name="Ferraz C."/>
            <person name="Rombauts S."/>
            <person name="Rouze P."/>
            <person name="Worden A.Z."/>
            <person name="Robbens S."/>
            <person name="Partensky F."/>
            <person name="Degroeve S."/>
            <person name="Echeynie S."/>
            <person name="Cooke R."/>
            <person name="Saeys Y."/>
            <person name="Wuyts J."/>
            <person name="Jabbari K."/>
            <person name="Bowler C."/>
            <person name="Panaud O."/>
            <person name="Piegu B."/>
            <person name="Ball S.G."/>
            <person name="Ral J.-P."/>
            <person name="Bouget F.-Y."/>
            <person name="Piganeau G."/>
            <person name="De Baets B."/>
            <person name="Picard A."/>
            <person name="Delseny M."/>
            <person name="Demaille J."/>
            <person name="Van de Peer Y."/>
            <person name="Moreau H."/>
        </authorList>
    </citation>
    <scope>NUCLEOTIDE SEQUENCE [LARGE SCALE GENOMIC DNA]</scope>
    <source>
        <strain evidence="2">OTTH 0595 / CCAP 157/2 / RCC745</strain>
    </source>
</reference>
<dbReference type="Proteomes" id="UP000009170">
    <property type="component" value="Unassembled WGS sequence"/>
</dbReference>
<comment type="caution">
    <text evidence="1">The sequence shown here is derived from an EMBL/GenBank/DDBJ whole genome shotgun (WGS) entry which is preliminary data.</text>
</comment>
<keyword evidence="2" id="KW-1185">Reference proteome</keyword>